<sequence length="533" mass="59447">MRSWGRQLKQAWRTGILAPGLALGWCLAVLLFAGLRLLGQRPGWHVDLVVLIGGLMVLSAWQLTHLALTLIGRRPAGWQSWQLVWRHKGTWVLVELGLTILALPLGLGGLSSRLLVRLPLPADFINYVGLHRRPVGLVVALIYVLVAGICVLRGPWVFRRLAPQIQHPGTWRQMAATVLVSAGLLAVWWGLAEGLVALNWWGDARLTAVSAKLLAAGSLLLIFLGFVVAVILAAITLVWSWCGQPSVSRPVPRRQGWWLVGLLVIAGGCVSSQALFSAPQFAPMVAISHRGVDHGVGVQNTLGALRHVSQYHPAYVEMDLHETRDRQWVVLHDENLAVLAQRNVTPHQLTLAQLERLTVRENGYHDRLVGWPTYLRVAERLHQPLLVEIKTTPQDSVHAVRRFARQYGPRLRREGSAVHSLDYRVVTQLKATTPRLRVGYITPFNWVSPAAVPADFYSFQRISLSQQFILAAHQAGAPAWVWTPDSRAAMTRMWALGADGEITNELSRLQQVMRQSPRENWWAVVQNFVFSCV</sequence>
<dbReference type="RefSeq" id="WP_125575357.1">
    <property type="nucleotide sequence ID" value="NZ_JBHSSO010000069.1"/>
</dbReference>
<accession>A0ABW1UDT0</accession>
<reference evidence="4" key="1">
    <citation type="journal article" date="2019" name="Int. J. Syst. Evol. Microbiol.">
        <title>The Global Catalogue of Microorganisms (GCM) 10K type strain sequencing project: providing services to taxonomists for standard genome sequencing and annotation.</title>
        <authorList>
            <consortium name="The Broad Institute Genomics Platform"/>
            <consortium name="The Broad Institute Genome Sequencing Center for Infectious Disease"/>
            <person name="Wu L."/>
            <person name="Ma J."/>
        </authorList>
    </citation>
    <scope>NUCLEOTIDE SEQUENCE [LARGE SCALE GENOMIC DNA]</scope>
    <source>
        <strain evidence="4">CCM 8893</strain>
    </source>
</reference>
<dbReference type="Gene3D" id="3.20.20.190">
    <property type="entry name" value="Phosphatidylinositol (PI) phosphodiesterase"/>
    <property type="match status" value="1"/>
</dbReference>
<keyword evidence="1" id="KW-1133">Transmembrane helix</keyword>
<keyword evidence="4" id="KW-1185">Reference proteome</keyword>
<evidence type="ECO:0000313" key="3">
    <source>
        <dbReference type="EMBL" id="MFC6290619.1"/>
    </source>
</evidence>
<proteinExistence type="predicted"/>
<evidence type="ECO:0000259" key="2">
    <source>
        <dbReference type="PROSITE" id="PS51704"/>
    </source>
</evidence>
<feature type="transmembrane region" description="Helical" evidence="1">
    <location>
        <begin position="175"/>
        <end position="201"/>
    </location>
</feature>
<evidence type="ECO:0000256" key="1">
    <source>
        <dbReference type="SAM" id="Phobius"/>
    </source>
</evidence>
<keyword evidence="1" id="KW-0812">Transmembrane</keyword>
<feature type="transmembrane region" description="Helical" evidence="1">
    <location>
        <begin position="12"/>
        <end position="36"/>
    </location>
</feature>
<feature type="transmembrane region" description="Helical" evidence="1">
    <location>
        <begin position="213"/>
        <end position="235"/>
    </location>
</feature>
<dbReference type="PANTHER" id="PTHR46211:SF8">
    <property type="entry name" value="PHOSPHODIESTERASE"/>
    <property type="match status" value="1"/>
</dbReference>
<feature type="domain" description="GP-PDE" evidence="2">
    <location>
        <begin position="284"/>
        <end position="513"/>
    </location>
</feature>
<dbReference type="EMBL" id="JBHSSO010000069">
    <property type="protein sequence ID" value="MFC6290619.1"/>
    <property type="molecule type" value="Genomic_DNA"/>
</dbReference>
<feature type="transmembrane region" description="Helical" evidence="1">
    <location>
        <begin position="48"/>
        <end position="71"/>
    </location>
</feature>
<evidence type="ECO:0000313" key="4">
    <source>
        <dbReference type="Proteomes" id="UP001596258"/>
    </source>
</evidence>
<dbReference type="InterPro" id="IPR030395">
    <property type="entry name" value="GP_PDE_dom"/>
</dbReference>
<protein>
    <submittedName>
        <fullName evidence="3">Glycerophosphodiester phosphodiesterase</fullName>
    </submittedName>
</protein>
<comment type="caution">
    <text evidence="3">The sequence shown here is derived from an EMBL/GenBank/DDBJ whole genome shotgun (WGS) entry which is preliminary data.</text>
</comment>
<organism evidence="3 4">
    <name type="scientific">Levilactobacillus angrenensis</name>
    <dbReference type="NCBI Taxonomy" id="2486020"/>
    <lineage>
        <taxon>Bacteria</taxon>
        <taxon>Bacillati</taxon>
        <taxon>Bacillota</taxon>
        <taxon>Bacilli</taxon>
        <taxon>Lactobacillales</taxon>
        <taxon>Lactobacillaceae</taxon>
        <taxon>Levilactobacillus</taxon>
    </lineage>
</organism>
<dbReference type="CDD" id="cd08579">
    <property type="entry name" value="GDPD_memb_like"/>
    <property type="match status" value="1"/>
</dbReference>
<gene>
    <name evidence="3" type="ORF">ACFP1M_10600</name>
</gene>
<dbReference type="InterPro" id="IPR017946">
    <property type="entry name" value="PLC-like_Pdiesterase_TIM-brl"/>
</dbReference>
<dbReference type="SUPFAM" id="SSF51695">
    <property type="entry name" value="PLC-like phosphodiesterases"/>
    <property type="match status" value="1"/>
</dbReference>
<dbReference type="Proteomes" id="UP001596258">
    <property type="component" value="Unassembled WGS sequence"/>
</dbReference>
<dbReference type="PROSITE" id="PS51704">
    <property type="entry name" value="GP_PDE"/>
    <property type="match status" value="1"/>
</dbReference>
<name>A0ABW1UDT0_9LACO</name>
<dbReference type="Pfam" id="PF03009">
    <property type="entry name" value="GDPD"/>
    <property type="match status" value="1"/>
</dbReference>
<keyword evidence="1" id="KW-0472">Membrane</keyword>
<feature type="transmembrane region" description="Helical" evidence="1">
    <location>
        <begin position="92"/>
        <end position="115"/>
    </location>
</feature>
<feature type="transmembrane region" description="Helical" evidence="1">
    <location>
        <begin position="256"/>
        <end position="276"/>
    </location>
</feature>
<feature type="transmembrane region" description="Helical" evidence="1">
    <location>
        <begin position="135"/>
        <end position="154"/>
    </location>
</feature>
<dbReference type="PANTHER" id="PTHR46211">
    <property type="entry name" value="GLYCEROPHOSPHORYL DIESTER PHOSPHODIESTERASE"/>
    <property type="match status" value="1"/>
</dbReference>